<dbReference type="Proteomes" id="UP000197468">
    <property type="component" value="Unassembled WGS sequence"/>
</dbReference>
<evidence type="ECO:0000256" key="1">
    <source>
        <dbReference type="SAM" id="MobiDB-lite"/>
    </source>
</evidence>
<keyword evidence="3" id="KW-1185">Reference proteome</keyword>
<protein>
    <submittedName>
        <fullName evidence="2">Uncharacterized protein</fullName>
    </submittedName>
</protein>
<comment type="caution">
    <text evidence="2">The sequence shown here is derived from an EMBL/GenBank/DDBJ whole genome shotgun (WGS) entry which is preliminary data.</text>
</comment>
<reference evidence="2 3" key="1">
    <citation type="journal article" date="2008" name="Int. J. Syst. Evol. Microbiol.">
        <title>Description of Roseateles aquatilis sp. nov. and Roseateles terrae sp. nov., in the class Betaproteobacteria, and emended description of the genus Roseateles.</title>
        <authorList>
            <person name="Gomila M."/>
            <person name="Bowien B."/>
            <person name="Falsen E."/>
            <person name="Moore E.R."/>
            <person name="Lalucat J."/>
        </authorList>
    </citation>
    <scope>NUCLEOTIDE SEQUENCE [LARGE SCALE GENOMIC DNA]</scope>
    <source>
        <strain evidence="2 3">CCUG 48205</strain>
    </source>
</reference>
<feature type="compositionally biased region" description="Low complexity" evidence="1">
    <location>
        <begin position="763"/>
        <end position="774"/>
    </location>
</feature>
<gene>
    <name evidence="2" type="ORF">CDN99_04025</name>
</gene>
<proteinExistence type="predicted"/>
<organism evidence="2 3">
    <name type="scientific">Roseateles aquatilis</name>
    <dbReference type="NCBI Taxonomy" id="431061"/>
    <lineage>
        <taxon>Bacteria</taxon>
        <taxon>Pseudomonadati</taxon>
        <taxon>Pseudomonadota</taxon>
        <taxon>Betaproteobacteria</taxon>
        <taxon>Burkholderiales</taxon>
        <taxon>Sphaerotilaceae</taxon>
        <taxon>Roseateles</taxon>
    </lineage>
</organism>
<evidence type="ECO:0000313" key="3">
    <source>
        <dbReference type="Proteomes" id="UP000197468"/>
    </source>
</evidence>
<accession>A0A246JMA0</accession>
<dbReference type="EMBL" id="NIOF01000001">
    <property type="protein sequence ID" value="OWQ93633.1"/>
    <property type="molecule type" value="Genomic_DNA"/>
</dbReference>
<name>A0A246JMA0_9BURK</name>
<sequence length="785" mass="86829">MLDFVRGADFEQARAQWNDAMTWLLSFARSHLAASDVQLFETFARAPSLKAVSSKSTDFRGSEVEYYRPEFKQTLETFARQLSLPGTPIQARREAMQVVAEGLNLCRERIIADMRNQTLRLASLDPSLPAEVRRAFNDMTQVHLQELLRLEPALKSEDLSTPHLLGNYARAMGLPFGGDPTKIDEFGRDVRASQELTQRCRMQLSQRVTPLTVTELLAENFVETLKHTISLRLKGAALDLRHDVNHWWLVDNAVQELGARFGPVPTGNAVEFSDTLEPDRLCRHPGLVAIAIRRNMADQRLAPPPVETLLEEVVEGESIRRFIVLDERLPCVQEGRPGAWHERLPSLDEVRRILAGSDGPDGPSSPQLSDDLRERLAEIALAGVSLDDAKRWAIDIPSRTAVRVVLTRSEPTGMLDWLSRLATPRTPEGVMEEAFMQLLQNKSEPALRMLLDRWSGPGLGDAWIRQLRAEALRGRMQNTDLRNADEVGTWSSLSEVSRNPEAELMDRVVSVLKSGPAVADCRASLREFSQREPLGKARGVTEGSLNRALAPLVALRKEPEGRLTAPMLREDGKLSEALHAACGWIDARALLAELALIRRLAQKLALSGDEIGALLHVRGGDFPVPYPLIGIVVQNGRQAQTRALIDWLRDLHAQGLVDAKTAGRILLPDTAAAEREHPNVSKWPIAHALKAYLDGLLAAQRAGWLTCDDLRTAVGLAPPSPPHWMIELVVGRAGAPGQRWLDEWKKDLASGPPQRSPRRAARADVAASSGPAADSRSHNAVSRSR</sequence>
<dbReference type="AlphaFoldDB" id="A0A246JMA0"/>
<feature type="region of interest" description="Disordered" evidence="1">
    <location>
        <begin position="746"/>
        <end position="785"/>
    </location>
</feature>
<evidence type="ECO:0000313" key="2">
    <source>
        <dbReference type="EMBL" id="OWQ93633.1"/>
    </source>
</evidence>